<name>E0NGX6_PEDAC</name>
<keyword evidence="3" id="KW-1185">Reference proteome</keyword>
<evidence type="ECO:0000313" key="2">
    <source>
        <dbReference type="EMBL" id="EFL95436.1"/>
    </source>
</evidence>
<protein>
    <submittedName>
        <fullName evidence="2">Uncharacterized protein</fullName>
    </submittedName>
</protein>
<proteinExistence type="predicted"/>
<reference evidence="2" key="1">
    <citation type="submission" date="2010-07" db="EMBL/GenBank/DDBJ databases">
        <authorList>
            <person name="Muzny D."/>
            <person name="Qin X."/>
            <person name="Deng J."/>
            <person name="Jiang H."/>
            <person name="Liu Y."/>
            <person name="Qu J."/>
            <person name="Song X.-Z."/>
            <person name="Zhang L."/>
            <person name="Thornton R."/>
            <person name="Coyle M."/>
            <person name="Francisco L."/>
            <person name="Jackson L."/>
            <person name="Javaid M."/>
            <person name="Korchina V."/>
            <person name="Kovar C."/>
            <person name="Mata R."/>
            <person name="Mathew T."/>
            <person name="Ngo R."/>
            <person name="Nguyen L."/>
            <person name="Nguyen N."/>
            <person name="Okwuonu G."/>
            <person name="Ongeri F."/>
            <person name="Pham C."/>
            <person name="Simmons D."/>
            <person name="Wilczek-Boney K."/>
            <person name="Hale W."/>
            <person name="Jakkamsetti A."/>
            <person name="Pham P."/>
            <person name="Ruth R."/>
            <person name="San Lucas F."/>
            <person name="Warren J."/>
            <person name="Zhang J."/>
            <person name="Zhao Z."/>
            <person name="Zhou C."/>
            <person name="Zhu D."/>
            <person name="Lee S."/>
            <person name="Bess C."/>
            <person name="Blankenburg K."/>
            <person name="Forbes L."/>
            <person name="Fu Q."/>
            <person name="Gubbala S."/>
            <person name="Hirani K."/>
            <person name="Jayaseelan J.C."/>
            <person name="Lara F."/>
            <person name="Munidasa M."/>
            <person name="Palculict T."/>
            <person name="Patil S."/>
            <person name="Pu L.-L."/>
            <person name="Saada N."/>
            <person name="Tang L."/>
            <person name="Weissenberger G."/>
            <person name="Zhu Y."/>
            <person name="Hemphill L."/>
            <person name="Shang Y."/>
            <person name="Youmans B."/>
            <person name="Ayvaz T."/>
            <person name="Ross M."/>
            <person name="Santibanez J."/>
            <person name="Aqrawi P."/>
            <person name="Gross S."/>
            <person name="Joshi V."/>
            <person name="Fowler G."/>
            <person name="Nazareth L."/>
            <person name="Reid J."/>
            <person name="Worley K."/>
            <person name="Petrosino J."/>
            <person name="Highlander S."/>
            <person name="Gibbs R."/>
        </authorList>
    </citation>
    <scope>NUCLEOTIDE SEQUENCE [LARGE SCALE GENOMIC DNA]</scope>
    <source>
        <strain evidence="2">DSM 20284</strain>
    </source>
</reference>
<keyword evidence="1" id="KW-0472">Membrane</keyword>
<evidence type="ECO:0000313" key="3">
    <source>
        <dbReference type="Proteomes" id="UP000004470"/>
    </source>
</evidence>
<comment type="caution">
    <text evidence="2">The sequence shown here is derived from an EMBL/GenBank/DDBJ whole genome shotgun (WGS) entry which is preliminary data.</text>
</comment>
<keyword evidence="1" id="KW-0812">Transmembrane</keyword>
<keyword evidence="1" id="KW-1133">Transmembrane helix</keyword>
<gene>
    <name evidence="2" type="ORF">HMPREF0623_1173</name>
</gene>
<sequence length="61" mass="7296">MFFKDEKILKKLFWCFVFNRAKTQFVSLKKTTFMPKSGIMVVFQLMLANYLTLAYSHFGLF</sequence>
<dbReference type="Proteomes" id="UP000004470">
    <property type="component" value="Unassembled WGS sequence"/>
</dbReference>
<organism evidence="2 3">
    <name type="scientific">Pediococcus acidilactici DSM 20284</name>
    <dbReference type="NCBI Taxonomy" id="862514"/>
    <lineage>
        <taxon>Bacteria</taxon>
        <taxon>Bacillati</taxon>
        <taxon>Bacillota</taxon>
        <taxon>Bacilli</taxon>
        <taxon>Lactobacillales</taxon>
        <taxon>Lactobacillaceae</taxon>
        <taxon>Pediococcus</taxon>
        <taxon>Pediococcus acidilactici group</taxon>
    </lineage>
</organism>
<evidence type="ECO:0000256" key="1">
    <source>
        <dbReference type="SAM" id="Phobius"/>
    </source>
</evidence>
<dbReference type="HOGENOM" id="CLU_2918572_0_0_9"/>
<feature type="transmembrane region" description="Helical" evidence="1">
    <location>
        <begin position="38"/>
        <end position="58"/>
    </location>
</feature>
<dbReference type="AlphaFoldDB" id="E0NGX6"/>
<accession>E0NGX6</accession>
<dbReference type="EMBL" id="AEEG01000004">
    <property type="protein sequence ID" value="EFL95436.1"/>
    <property type="molecule type" value="Genomic_DNA"/>
</dbReference>